<sequence>MSTEASPEAAGSGRASSAATTTPAAVGASCPTPSVIPGVDPDDPLQRGIGLAMQAVWLFLDSDFEKIETLLHKKRHHLLYASEGYAGIQYMRGAMTFTREAMSYALQAVDCTVNLATHYRKPRGVGSMLARPAPRPASRSASPQTGPSGSSPSAENGGSDASDAGAGGDKTRRRGEGSSWLRMSSPFQLLRDKMQHQHQNQGSADESATDEQPEFDPELLDATYGDGDGDEAALDTPQQRSWASGVASMADSVIGVVRSGTQAIGISRPEWHGLKTMTPTQRHAELVHAEAYLLRAMISIGLGDGVLALLREGWHVRSAYATYRGCNAYIQDALANGGQVDDHFVSGTYLGMGVFNLVLSMLPAKLLRFVELVGFSADRRLGLELLAIAAGWRTDPLTADLLGPPPPSTAQIHPCGYGLRSEFCALVLLSYHVVLCNDLFLGYPNLPLAEVVLQRSLRQHPGSLMFIYYEGRLLTARTRLAEAIDRFAEVARRGSAAAAADSPSPGKGPPSTKELIAELAALKVDDAPPEDAAAAASAAPQEGSSSSSSDNSDNAPSSNDWRQLQYLGHWERSLCYMSLGRWPEAASGFNVLRKENNWNKAVYTYAQACCLWEHYLELCGTVAPEDTASLSAEQAEVLQAVRSLMALVPTQRRRVAGKSIPVEKFVTRKAKKFHDQRGFLMRPGLELLHTWNMYSKMPYDRLQVLLSEVARDIERMAAFTPISRAQPNPYRHIYYHDDLAVLLLTKGCILRELAHPSFMSTLPAGSSPPTGWHRVMPELGPAAADTLLRVLRLMPMIWRDHYLSVLARFHLGGLYLAMHPGSDEWTARARWQWGCVLGGHPLSSPPFLAPDEYKAHAAAMRSLHGDGVSASEPPPAPECAADELILQATQHPSLAFYSSTWLPGDWRYLPPDWSDSRRYSLQNMIEVRTFNANNRLQEKLDAERKPANPEPRSSGPSSSL</sequence>
<name>A0ACC1L631_9FUNG</name>
<organism evidence="1 2">
    <name type="scientific">Coemansia helicoidea</name>
    <dbReference type="NCBI Taxonomy" id="1286919"/>
    <lineage>
        <taxon>Eukaryota</taxon>
        <taxon>Fungi</taxon>
        <taxon>Fungi incertae sedis</taxon>
        <taxon>Zoopagomycota</taxon>
        <taxon>Kickxellomycotina</taxon>
        <taxon>Kickxellomycetes</taxon>
        <taxon>Kickxellales</taxon>
        <taxon>Kickxellaceae</taxon>
        <taxon>Coemansia</taxon>
    </lineage>
</organism>
<comment type="caution">
    <text evidence="1">The sequence shown here is derived from an EMBL/GenBank/DDBJ whole genome shotgun (WGS) entry which is preliminary data.</text>
</comment>
<dbReference type="EMBL" id="JANBUN010000755">
    <property type="protein sequence ID" value="KAJ2801537.1"/>
    <property type="molecule type" value="Genomic_DNA"/>
</dbReference>
<evidence type="ECO:0000313" key="1">
    <source>
        <dbReference type="EMBL" id="KAJ2801537.1"/>
    </source>
</evidence>
<reference evidence="1" key="1">
    <citation type="submission" date="2022-07" db="EMBL/GenBank/DDBJ databases">
        <title>Phylogenomic reconstructions and comparative analyses of Kickxellomycotina fungi.</title>
        <authorList>
            <person name="Reynolds N.K."/>
            <person name="Stajich J.E."/>
            <person name="Barry K."/>
            <person name="Grigoriev I.V."/>
            <person name="Crous P."/>
            <person name="Smith M.E."/>
        </authorList>
    </citation>
    <scope>NUCLEOTIDE SEQUENCE</scope>
    <source>
        <strain evidence="1">BCRC 34780</strain>
    </source>
</reference>
<proteinExistence type="predicted"/>
<keyword evidence="2" id="KW-1185">Reference proteome</keyword>
<gene>
    <name evidence="1" type="ORF">H4R21_002762</name>
</gene>
<evidence type="ECO:0000313" key="2">
    <source>
        <dbReference type="Proteomes" id="UP001140087"/>
    </source>
</evidence>
<protein>
    <submittedName>
        <fullName evidence="1">Uncharacterized protein</fullName>
    </submittedName>
</protein>
<dbReference type="Proteomes" id="UP001140087">
    <property type="component" value="Unassembled WGS sequence"/>
</dbReference>
<accession>A0ACC1L631</accession>